<dbReference type="Gene3D" id="2.60.120.1440">
    <property type="match status" value="1"/>
</dbReference>
<dbReference type="PANTHER" id="PTHR30273:SF2">
    <property type="entry name" value="PROTEIN FECR"/>
    <property type="match status" value="1"/>
</dbReference>
<dbReference type="InterPro" id="IPR012373">
    <property type="entry name" value="Ferrdict_sens_TM"/>
</dbReference>
<protein>
    <submittedName>
        <fullName evidence="4">FecR domain-containing protein</fullName>
    </submittedName>
</protein>
<dbReference type="Pfam" id="PF16344">
    <property type="entry name" value="FecR_C"/>
    <property type="match status" value="1"/>
</dbReference>
<dbReference type="GO" id="GO:0016989">
    <property type="term" value="F:sigma factor antagonist activity"/>
    <property type="evidence" value="ECO:0007669"/>
    <property type="project" value="TreeGrafter"/>
</dbReference>
<evidence type="ECO:0000256" key="1">
    <source>
        <dbReference type="SAM" id="Phobius"/>
    </source>
</evidence>
<feature type="transmembrane region" description="Helical" evidence="1">
    <location>
        <begin position="78"/>
        <end position="103"/>
    </location>
</feature>
<organism evidence="4 5">
    <name type="scientific">Candidatus Cryptobacteroides merdavium</name>
    <dbReference type="NCBI Taxonomy" id="2840769"/>
    <lineage>
        <taxon>Bacteria</taxon>
        <taxon>Pseudomonadati</taxon>
        <taxon>Bacteroidota</taxon>
        <taxon>Bacteroidia</taxon>
        <taxon>Bacteroidales</taxon>
        <taxon>Candidatus Cryptobacteroides</taxon>
    </lineage>
</organism>
<gene>
    <name evidence="4" type="ORF">IAC23_06015</name>
</gene>
<dbReference type="Proteomes" id="UP000823619">
    <property type="component" value="Unassembled WGS sequence"/>
</dbReference>
<proteinExistence type="predicted"/>
<keyword evidence="1" id="KW-1133">Transmembrane helix</keyword>
<feature type="domain" description="FecR protein" evidence="2">
    <location>
        <begin position="118"/>
        <end position="213"/>
    </location>
</feature>
<dbReference type="InterPro" id="IPR006860">
    <property type="entry name" value="FecR"/>
</dbReference>
<evidence type="ECO:0000259" key="2">
    <source>
        <dbReference type="Pfam" id="PF04773"/>
    </source>
</evidence>
<dbReference type="PANTHER" id="PTHR30273">
    <property type="entry name" value="PERIPLASMIC SIGNAL SENSOR AND SIGMA FACTOR ACTIVATOR FECR-RELATED"/>
    <property type="match status" value="1"/>
</dbReference>
<keyword evidence="1" id="KW-0812">Transmembrane</keyword>
<sequence>MSDELLYRYFKNEVTPQEVKEIEDWLAADPVSRQREFDAAHMLFNAMVLQEGGWYSGKAGPEKRMPVPVSVRKKSGRIWWRTACSVAAAVALLAGVGYAGMYLKEEMMYKDFSSRINTIEVPAGEMLSVTLQDGTEVFLNGGSRLEYPVVFSKDRRVVRLSGEAYLDAAHNPGRPFVVKTFASEVEVLGTEFNVLADEDNGIFSTTLVSGKVKVTTLGGDEYEQVILAPDEKVKIVDNHLVVSKVKAKDDVSWMGGYINLRDVNFVELMHRFESMYGVDIIIARDSVPDVGYLSGKIRVSEGIDFALHILQEACDFTYEKDSGTNTVIIR</sequence>
<evidence type="ECO:0000313" key="4">
    <source>
        <dbReference type="EMBL" id="MBO8445231.1"/>
    </source>
</evidence>
<accession>A0A9D9HBC2</accession>
<reference evidence="4" key="2">
    <citation type="journal article" date="2021" name="PeerJ">
        <title>Extensive microbial diversity within the chicken gut microbiome revealed by metagenomics and culture.</title>
        <authorList>
            <person name="Gilroy R."/>
            <person name="Ravi A."/>
            <person name="Getino M."/>
            <person name="Pursley I."/>
            <person name="Horton D.L."/>
            <person name="Alikhan N.F."/>
            <person name="Baker D."/>
            <person name="Gharbi K."/>
            <person name="Hall N."/>
            <person name="Watson M."/>
            <person name="Adriaenssens E.M."/>
            <person name="Foster-Nyarko E."/>
            <person name="Jarju S."/>
            <person name="Secka A."/>
            <person name="Antonio M."/>
            <person name="Oren A."/>
            <person name="Chaudhuri R.R."/>
            <person name="La Ragione R."/>
            <person name="Hildebrand F."/>
            <person name="Pallen M.J."/>
        </authorList>
    </citation>
    <scope>NUCLEOTIDE SEQUENCE</scope>
    <source>
        <strain evidence="4">D5-748</strain>
    </source>
</reference>
<feature type="domain" description="Protein FecR C-terminal" evidence="3">
    <location>
        <begin position="258"/>
        <end position="324"/>
    </location>
</feature>
<dbReference type="InterPro" id="IPR032508">
    <property type="entry name" value="FecR_C"/>
</dbReference>
<dbReference type="PIRSF" id="PIRSF018266">
    <property type="entry name" value="FecR"/>
    <property type="match status" value="1"/>
</dbReference>
<evidence type="ECO:0000313" key="5">
    <source>
        <dbReference type="Proteomes" id="UP000823619"/>
    </source>
</evidence>
<reference evidence="4" key="1">
    <citation type="submission" date="2020-10" db="EMBL/GenBank/DDBJ databases">
        <authorList>
            <person name="Gilroy R."/>
        </authorList>
    </citation>
    <scope>NUCLEOTIDE SEQUENCE</scope>
    <source>
        <strain evidence="4">D5-748</strain>
    </source>
</reference>
<dbReference type="EMBL" id="JADIMO010000076">
    <property type="protein sequence ID" value="MBO8445231.1"/>
    <property type="molecule type" value="Genomic_DNA"/>
</dbReference>
<dbReference type="Pfam" id="PF04773">
    <property type="entry name" value="FecR"/>
    <property type="match status" value="1"/>
</dbReference>
<dbReference type="Gene3D" id="3.55.50.30">
    <property type="match status" value="1"/>
</dbReference>
<name>A0A9D9HBC2_9BACT</name>
<keyword evidence="1" id="KW-0472">Membrane</keyword>
<evidence type="ECO:0000259" key="3">
    <source>
        <dbReference type="Pfam" id="PF16344"/>
    </source>
</evidence>
<comment type="caution">
    <text evidence="4">The sequence shown here is derived from an EMBL/GenBank/DDBJ whole genome shotgun (WGS) entry which is preliminary data.</text>
</comment>
<dbReference type="AlphaFoldDB" id="A0A9D9HBC2"/>